<dbReference type="AlphaFoldDB" id="A0A8D8YCM3"/>
<organism evidence="2">
    <name type="scientific">Cacopsylla melanoneura</name>
    <dbReference type="NCBI Taxonomy" id="428564"/>
    <lineage>
        <taxon>Eukaryota</taxon>
        <taxon>Metazoa</taxon>
        <taxon>Ecdysozoa</taxon>
        <taxon>Arthropoda</taxon>
        <taxon>Hexapoda</taxon>
        <taxon>Insecta</taxon>
        <taxon>Pterygota</taxon>
        <taxon>Neoptera</taxon>
        <taxon>Paraneoptera</taxon>
        <taxon>Hemiptera</taxon>
        <taxon>Sternorrhyncha</taxon>
        <taxon>Psylloidea</taxon>
        <taxon>Psyllidae</taxon>
        <taxon>Psyllinae</taxon>
        <taxon>Cacopsylla</taxon>
    </lineage>
</organism>
<reference evidence="2" key="1">
    <citation type="submission" date="2021-05" db="EMBL/GenBank/DDBJ databases">
        <authorList>
            <person name="Alioto T."/>
            <person name="Alioto T."/>
            <person name="Gomez Garrido J."/>
        </authorList>
    </citation>
    <scope>NUCLEOTIDE SEQUENCE</scope>
</reference>
<evidence type="ECO:0000256" key="1">
    <source>
        <dbReference type="SAM" id="MobiDB-lite"/>
    </source>
</evidence>
<feature type="region of interest" description="Disordered" evidence="1">
    <location>
        <begin position="51"/>
        <end position="158"/>
    </location>
</feature>
<evidence type="ECO:0000313" key="2">
    <source>
        <dbReference type="EMBL" id="CAG6726280.1"/>
    </source>
</evidence>
<protein>
    <submittedName>
        <fullName evidence="2">Uncharacterized protein</fullName>
    </submittedName>
</protein>
<feature type="compositionally biased region" description="Basic and acidic residues" evidence="1">
    <location>
        <begin position="141"/>
        <end position="158"/>
    </location>
</feature>
<dbReference type="EMBL" id="HBUF01371318">
    <property type="protein sequence ID" value="CAG6726280.1"/>
    <property type="molecule type" value="Transcribed_RNA"/>
</dbReference>
<feature type="compositionally biased region" description="Basic and acidic residues" evidence="1">
    <location>
        <begin position="88"/>
        <end position="130"/>
    </location>
</feature>
<feature type="compositionally biased region" description="Low complexity" evidence="1">
    <location>
        <begin position="51"/>
        <end position="67"/>
    </location>
</feature>
<sequence length="243" mass="29484">MENRYFLSDILYLNYKQKQKKKKKQKHNKQNQWTIYENYTTENDKRYHINNQNTDINSRNRNNNQLKNDARNHELKMYNSKYYKNKTLRNEKTENTHRKEQESKKDKHSPKKDSTIIINEERPIQLKTTEENVYQPSSKHKKDENPKNTKNPEKTDQRETLLSQEQNNQILTNQQSASQLTQQARTGINPPPINPWFRQYHEQTTQYQQPGATINPNYAYWHRHQNLNAHFFPPLPTQYIQRI</sequence>
<accession>A0A8D8YCM3</accession>
<name>A0A8D8YCM3_9HEMI</name>
<proteinExistence type="predicted"/>